<reference evidence="3" key="1">
    <citation type="submission" date="2002-03" db="EMBL/GenBank/DDBJ databases">
        <title>Oryza sativa nipponbare(GA3) genomic DNA, chromosome 2, BAC clone:OJ1521_G01.</title>
        <authorList>
            <person name="Sasaki T."/>
            <person name="Matsumoto T."/>
            <person name="Yamamoto K."/>
        </authorList>
    </citation>
    <scope>NUCLEOTIDE SEQUENCE</scope>
</reference>
<accession>Q6Z6B2</accession>
<evidence type="ECO:0000256" key="2">
    <source>
        <dbReference type="SAM" id="SignalP"/>
    </source>
</evidence>
<feature type="chain" id="PRO_5010142889" evidence="2">
    <location>
        <begin position="34"/>
        <end position="100"/>
    </location>
</feature>
<evidence type="ECO:0000313" key="4">
    <source>
        <dbReference type="EMBL" id="BAD16034.1"/>
    </source>
</evidence>
<keyword evidence="1" id="KW-0812">Transmembrane</keyword>
<dbReference type="AlphaFoldDB" id="Q6Z6B2"/>
<dbReference type="Proteomes" id="UP000000763">
    <property type="component" value="Chromosome 2"/>
</dbReference>
<sequence length="100" mass="11683">MYRPWSPNTAALQHVRGWLVRWLLLGLFEVARGRGIDGEREAAAEKVGEGEALEKSRNKNPITVEIGLVFHPPLRQCVFLGILLYIVRFFFVWMESWKWK</sequence>
<dbReference type="EMBL" id="AP004854">
    <property type="protein sequence ID" value="BAD15794.1"/>
    <property type="molecule type" value="Genomic_DNA"/>
</dbReference>
<evidence type="ECO:0000313" key="3">
    <source>
        <dbReference type="EMBL" id="BAD15794.1"/>
    </source>
</evidence>
<reference evidence="4" key="2">
    <citation type="submission" date="2002-03" db="EMBL/GenBank/DDBJ databases">
        <title>Oryza sativa nipponbare(GA3) genomic DNA, chromosome 2, PAC clone:P0622F08.</title>
        <authorList>
            <person name="Sasaki T."/>
            <person name="Matsumoto T."/>
            <person name="Yamamoto K."/>
        </authorList>
    </citation>
    <scope>NUCLEOTIDE SEQUENCE</scope>
</reference>
<name>Q6Z6B2_ORYSJ</name>
<proteinExistence type="predicted"/>
<keyword evidence="1" id="KW-0472">Membrane</keyword>
<keyword evidence="2" id="KW-0732">Signal</keyword>
<protein>
    <submittedName>
        <fullName evidence="4">Uncharacterized protein</fullName>
    </submittedName>
</protein>
<organism evidence="4 5">
    <name type="scientific">Oryza sativa subsp. japonica</name>
    <name type="common">Rice</name>
    <dbReference type="NCBI Taxonomy" id="39947"/>
    <lineage>
        <taxon>Eukaryota</taxon>
        <taxon>Viridiplantae</taxon>
        <taxon>Streptophyta</taxon>
        <taxon>Embryophyta</taxon>
        <taxon>Tracheophyta</taxon>
        <taxon>Spermatophyta</taxon>
        <taxon>Magnoliopsida</taxon>
        <taxon>Liliopsida</taxon>
        <taxon>Poales</taxon>
        <taxon>Poaceae</taxon>
        <taxon>BOP clade</taxon>
        <taxon>Oryzoideae</taxon>
        <taxon>Oryzeae</taxon>
        <taxon>Oryzinae</taxon>
        <taxon>Oryza</taxon>
        <taxon>Oryza sativa</taxon>
    </lineage>
</organism>
<feature type="signal peptide" evidence="2">
    <location>
        <begin position="1"/>
        <end position="33"/>
    </location>
</feature>
<dbReference type="EMBL" id="AP005011">
    <property type="protein sequence ID" value="BAD16034.1"/>
    <property type="molecule type" value="Genomic_DNA"/>
</dbReference>
<reference evidence="5" key="4">
    <citation type="journal article" date="2008" name="Nucleic Acids Res.">
        <title>The rice annotation project database (RAP-DB): 2008 update.</title>
        <authorList>
            <consortium name="The rice annotation project (RAP)"/>
        </authorList>
    </citation>
    <scope>GENOME REANNOTATION</scope>
    <source>
        <strain evidence="5">cv. Nipponbare</strain>
    </source>
</reference>
<feature type="transmembrane region" description="Helical" evidence="1">
    <location>
        <begin position="77"/>
        <end position="94"/>
    </location>
</feature>
<reference evidence="5" key="3">
    <citation type="journal article" date="2005" name="Nature">
        <title>The map-based sequence of the rice genome.</title>
        <authorList>
            <consortium name="International rice genome sequencing project (IRGSP)"/>
            <person name="Matsumoto T."/>
            <person name="Wu J."/>
            <person name="Kanamori H."/>
            <person name="Katayose Y."/>
            <person name="Fujisawa M."/>
            <person name="Namiki N."/>
            <person name="Mizuno H."/>
            <person name="Yamamoto K."/>
            <person name="Antonio B.A."/>
            <person name="Baba T."/>
            <person name="Sakata K."/>
            <person name="Nagamura Y."/>
            <person name="Aoki H."/>
            <person name="Arikawa K."/>
            <person name="Arita K."/>
            <person name="Bito T."/>
            <person name="Chiden Y."/>
            <person name="Fujitsuka N."/>
            <person name="Fukunaka R."/>
            <person name="Hamada M."/>
            <person name="Harada C."/>
            <person name="Hayashi A."/>
            <person name="Hijishita S."/>
            <person name="Honda M."/>
            <person name="Hosokawa S."/>
            <person name="Ichikawa Y."/>
            <person name="Idonuma A."/>
            <person name="Iijima M."/>
            <person name="Ikeda M."/>
            <person name="Ikeno M."/>
            <person name="Ito K."/>
            <person name="Ito S."/>
            <person name="Ito T."/>
            <person name="Ito Y."/>
            <person name="Ito Y."/>
            <person name="Iwabuchi A."/>
            <person name="Kamiya K."/>
            <person name="Karasawa W."/>
            <person name="Kurita K."/>
            <person name="Katagiri S."/>
            <person name="Kikuta A."/>
            <person name="Kobayashi H."/>
            <person name="Kobayashi N."/>
            <person name="Machita K."/>
            <person name="Maehara T."/>
            <person name="Masukawa M."/>
            <person name="Mizubayashi T."/>
            <person name="Mukai Y."/>
            <person name="Nagasaki H."/>
            <person name="Nagata Y."/>
            <person name="Naito S."/>
            <person name="Nakashima M."/>
            <person name="Nakama Y."/>
            <person name="Nakamichi Y."/>
            <person name="Nakamura M."/>
            <person name="Meguro A."/>
            <person name="Negishi M."/>
            <person name="Ohta I."/>
            <person name="Ohta T."/>
            <person name="Okamoto M."/>
            <person name="Ono N."/>
            <person name="Saji S."/>
            <person name="Sakaguchi M."/>
            <person name="Sakai K."/>
            <person name="Shibata M."/>
            <person name="Shimokawa T."/>
            <person name="Song J."/>
            <person name="Takazaki Y."/>
            <person name="Terasawa K."/>
            <person name="Tsugane M."/>
            <person name="Tsuji K."/>
            <person name="Ueda S."/>
            <person name="Waki K."/>
            <person name="Yamagata H."/>
            <person name="Yamamoto M."/>
            <person name="Yamamoto S."/>
            <person name="Yamane H."/>
            <person name="Yoshiki S."/>
            <person name="Yoshihara R."/>
            <person name="Yukawa K."/>
            <person name="Zhong H."/>
            <person name="Yano M."/>
            <person name="Yuan Q."/>
            <person name="Ouyang S."/>
            <person name="Liu J."/>
            <person name="Jones K.M."/>
            <person name="Gansberger K."/>
            <person name="Moffat K."/>
            <person name="Hill J."/>
            <person name="Bera J."/>
            <person name="Fadrosh D."/>
            <person name="Jin S."/>
            <person name="Johri S."/>
            <person name="Kim M."/>
            <person name="Overton L."/>
            <person name="Reardon M."/>
            <person name="Tsitrin T."/>
            <person name="Vuong H."/>
            <person name="Weaver B."/>
            <person name="Ciecko A."/>
            <person name="Tallon L."/>
            <person name="Jackson J."/>
            <person name="Pai G."/>
            <person name="Aken S.V."/>
            <person name="Utterback T."/>
            <person name="Reidmuller S."/>
            <person name="Feldblyum T."/>
            <person name="Hsiao J."/>
            <person name="Zismann V."/>
            <person name="Iobst S."/>
            <person name="de Vazeille A.R."/>
            <person name="Buell C.R."/>
            <person name="Ying K."/>
            <person name="Li Y."/>
            <person name="Lu T."/>
            <person name="Huang Y."/>
            <person name="Zhao Q."/>
            <person name="Feng Q."/>
            <person name="Zhang L."/>
            <person name="Zhu J."/>
            <person name="Weng Q."/>
            <person name="Mu J."/>
            <person name="Lu Y."/>
            <person name="Fan D."/>
            <person name="Liu Y."/>
            <person name="Guan J."/>
            <person name="Zhang Y."/>
            <person name="Yu S."/>
            <person name="Liu X."/>
            <person name="Zhang Y."/>
            <person name="Hong G."/>
            <person name="Han B."/>
            <person name="Choisne N."/>
            <person name="Demange N."/>
            <person name="Orjeda G."/>
            <person name="Samain S."/>
            <person name="Cattolico L."/>
            <person name="Pelletier E."/>
            <person name="Couloux A."/>
            <person name="Segurens B."/>
            <person name="Wincker P."/>
            <person name="D'Hont A."/>
            <person name="Scarpelli C."/>
            <person name="Weissenbach J."/>
            <person name="Salanoubat M."/>
            <person name="Quetier F."/>
            <person name="Yu Y."/>
            <person name="Kim H.R."/>
            <person name="Rambo T."/>
            <person name="Currie J."/>
            <person name="Collura K."/>
            <person name="Luo M."/>
            <person name="Yang T."/>
            <person name="Ammiraju J.S.S."/>
            <person name="Engler F."/>
            <person name="Soderlund C."/>
            <person name="Wing R.A."/>
            <person name="Palmer L.E."/>
            <person name="de la Bastide M."/>
            <person name="Spiegel L."/>
            <person name="Nascimento L."/>
            <person name="Zutavern T."/>
            <person name="O'Shaughnessy A."/>
            <person name="Dike S."/>
            <person name="Dedhia N."/>
            <person name="Preston R."/>
            <person name="Balija V."/>
            <person name="McCombie W.R."/>
            <person name="Chow T."/>
            <person name="Chen H."/>
            <person name="Chung M."/>
            <person name="Chen C."/>
            <person name="Shaw J."/>
            <person name="Wu H."/>
            <person name="Hsiao K."/>
            <person name="Chao Y."/>
            <person name="Chu M."/>
            <person name="Cheng C."/>
            <person name="Hour A."/>
            <person name="Lee P."/>
            <person name="Lin S."/>
            <person name="Lin Y."/>
            <person name="Liou J."/>
            <person name="Liu S."/>
            <person name="Hsing Y."/>
            <person name="Raghuvanshi S."/>
            <person name="Mohanty A."/>
            <person name="Bharti A.K."/>
            <person name="Gaur A."/>
            <person name="Gupta V."/>
            <person name="Kumar D."/>
            <person name="Ravi V."/>
            <person name="Vij S."/>
            <person name="Kapur A."/>
            <person name="Khurana P."/>
            <person name="Khurana P."/>
            <person name="Khurana J.P."/>
            <person name="Tyagi A.K."/>
            <person name="Gaikwad K."/>
            <person name="Singh A."/>
            <person name="Dalal V."/>
            <person name="Srivastava S."/>
            <person name="Dixit A."/>
            <person name="Pal A.K."/>
            <person name="Ghazi I.A."/>
            <person name="Yadav M."/>
            <person name="Pandit A."/>
            <person name="Bhargava A."/>
            <person name="Sureshbabu K."/>
            <person name="Batra K."/>
            <person name="Sharma T.R."/>
            <person name="Mohapatra T."/>
            <person name="Singh N.K."/>
            <person name="Messing J."/>
            <person name="Nelson A.B."/>
            <person name="Fuks G."/>
            <person name="Kavchok S."/>
            <person name="Keizer G."/>
            <person name="Linton E."/>
            <person name="Llaca V."/>
            <person name="Song R."/>
            <person name="Tanyolac B."/>
            <person name="Young S."/>
            <person name="Ho-Il K."/>
            <person name="Hahn J.H."/>
            <person name="Sangsakoo G."/>
            <person name="Vanavichit A."/>
            <person name="de Mattos Luiz.A.T."/>
            <person name="Zimmer P.D."/>
            <person name="Malone G."/>
            <person name="Dellagostin O."/>
            <person name="de Oliveira A.C."/>
            <person name="Bevan M."/>
            <person name="Bancroft I."/>
            <person name="Minx P."/>
            <person name="Cordum H."/>
            <person name="Wilson R."/>
            <person name="Cheng Z."/>
            <person name="Jin W."/>
            <person name="Jiang J."/>
            <person name="Leong S.A."/>
            <person name="Iwama H."/>
            <person name="Gojobori T."/>
            <person name="Itoh T."/>
            <person name="Niimura Y."/>
            <person name="Fujii Y."/>
            <person name="Habara T."/>
            <person name="Sakai H."/>
            <person name="Sato Y."/>
            <person name="Wilson G."/>
            <person name="Kumar K."/>
            <person name="McCouch S."/>
            <person name="Juretic N."/>
            <person name="Hoen D."/>
            <person name="Wright S."/>
            <person name="Bruskiewich R."/>
            <person name="Bureau T."/>
            <person name="Miyao A."/>
            <person name="Hirochika H."/>
            <person name="Nishikawa T."/>
            <person name="Kadowaki K."/>
            <person name="Sugiura M."/>
            <person name="Burr B."/>
            <person name="Sasaki T."/>
        </authorList>
    </citation>
    <scope>NUCLEOTIDE SEQUENCE [LARGE SCALE GENOMIC DNA]</scope>
    <source>
        <strain evidence="5">cv. Nipponbare</strain>
    </source>
</reference>
<evidence type="ECO:0000313" key="5">
    <source>
        <dbReference type="Proteomes" id="UP000000763"/>
    </source>
</evidence>
<keyword evidence="1" id="KW-1133">Transmembrane helix</keyword>
<evidence type="ECO:0000256" key="1">
    <source>
        <dbReference type="SAM" id="Phobius"/>
    </source>
</evidence>
<gene>
    <name evidence="3" type="ORF">OJ1521_G01.10</name>
    <name evidence="4" type="ORF">P0622F08.28</name>
</gene>